<comment type="caution">
    <text evidence="1">The sequence shown here is derived from an EMBL/GenBank/DDBJ whole genome shotgun (WGS) entry which is preliminary data.</text>
</comment>
<protein>
    <submittedName>
        <fullName evidence="1">Uncharacterized protein</fullName>
    </submittedName>
</protein>
<dbReference type="EMBL" id="JARQZJ010000032">
    <property type="protein sequence ID" value="KAK9874910.1"/>
    <property type="molecule type" value="Genomic_DNA"/>
</dbReference>
<reference evidence="1 2" key="1">
    <citation type="submission" date="2023-03" db="EMBL/GenBank/DDBJ databases">
        <title>Genome insight into feeding habits of ladybird beetles.</title>
        <authorList>
            <person name="Li H.-S."/>
            <person name="Huang Y.-H."/>
            <person name="Pang H."/>
        </authorList>
    </citation>
    <scope>NUCLEOTIDE SEQUENCE [LARGE SCALE GENOMIC DNA]</scope>
    <source>
        <strain evidence="1">SYSU_2023b</strain>
        <tissue evidence="1">Whole body</tissue>
    </source>
</reference>
<organism evidence="1 2">
    <name type="scientific">Henosepilachna vigintioctopunctata</name>
    <dbReference type="NCBI Taxonomy" id="420089"/>
    <lineage>
        <taxon>Eukaryota</taxon>
        <taxon>Metazoa</taxon>
        <taxon>Ecdysozoa</taxon>
        <taxon>Arthropoda</taxon>
        <taxon>Hexapoda</taxon>
        <taxon>Insecta</taxon>
        <taxon>Pterygota</taxon>
        <taxon>Neoptera</taxon>
        <taxon>Endopterygota</taxon>
        <taxon>Coleoptera</taxon>
        <taxon>Polyphaga</taxon>
        <taxon>Cucujiformia</taxon>
        <taxon>Coccinelloidea</taxon>
        <taxon>Coccinellidae</taxon>
        <taxon>Epilachninae</taxon>
        <taxon>Epilachnini</taxon>
        <taxon>Henosepilachna</taxon>
    </lineage>
</organism>
<evidence type="ECO:0000313" key="1">
    <source>
        <dbReference type="EMBL" id="KAK9874910.1"/>
    </source>
</evidence>
<name>A0AAW1U431_9CUCU</name>
<dbReference type="AlphaFoldDB" id="A0AAW1U431"/>
<dbReference type="Proteomes" id="UP001431783">
    <property type="component" value="Unassembled WGS sequence"/>
</dbReference>
<keyword evidence="2" id="KW-1185">Reference proteome</keyword>
<sequence>MKIWGPRNIKSEQDSILGESALSIAAVKVAGFKRGRSSCEDEFGPNEVPTPEMVQKLLKIVLNGSSLEVRELPNTIGISKKDAQHVLTENFEMRKLCKKEEAPHAAKGTLKGRLALFQRNKE</sequence>
<accession>A0AAW1U431</accession>
<gene>
    <name evidence="1" type="ORF">WA026_005726</name>
</gene>
<proteinExistence type="predicted"/>
<evidence type="ECO:0000313" key="2">
    <source>
        <dbReference type="Proteomes" id="UP001431783"/>
    </source>
</evidence>